<evidence type="ECO:0000313" key="3">
    <source>
        <dbReference type="Proteomes" id="UP000026962"/>
    </source>
</evidence>
<protein>
    <recommendedName>
        <fullName evidence="4">Secreted protein</fullName>
    </recommendedName>
</protein>
<reference evidence="2" key="2">
    <citation type="submission" date="2018-05" db="EMBL/GenBank/DDBJ databases">
        <title>OpunRS2 (Oryza punctata Reference Sequence Version 2).</title>
        <authorList>
            <person name="Zhang J."/>
            <person name="Kudrna D."/>
            <person name="Lee S."/>
            <person name="Talag J."/>
            <person name="Welchert J."/>
            <person name="Wing R.A."/>
        </authorList>
    </citation>
    <scope>NUCLEOTIDE SEQUENCE [LARGE SCALE GENOMIC DNA]</scope>
</reference>
<accession>A0A0E0LYA0</accession>
<evidence type="ECO:0008006" key="4">
    <source>
        <dbReference type="Google" id="ProtNLM"/>
    </source>
</evidence>
<evidence type="ECO:0000313" key="2">
    <source>
        <dbReference type="EnsemblPlants" id="OPUNC09G00420.1"/>
    </source>
</evidence>
<feature type="signal peptide" evidence="1">
    <location>
        <begin position="1"/>
        <end position="19"/>
    </location>
</feature>
<sequence length="88" mass="10008">MWHVPPNFLLLSNLQPLHFIVVVFQVQVRVRMGTESKRTRLQQELGILVQLLAARIRRHHGEAPHQALSQLVLNRGFLRSGPTSSSPP</sequence>
<feature type="chain" id="PRO_5002366873" description="Secreted protein" evidence="1">
    <location>
        <begin position="20"/>
        <end position="88"/>
    </location>
</feature>
<name>A0A0E0LYA0_ORYPU</name>
<dbReference type="HOGENOM" id="CLU_2472952_0_0_1"/>
<keyword evidence="1" id="KW-0732">Signal</keyword>
<dbReference type="AlphaFoldDB" id="A0A0E0LYA0"/>
<dbReference type="EnsemblPlants" id="OPUNC09G00420.1">
    <property type="protein sequence ID" value="OPUNC09G00420.1"/>
    <property type="gene ID" value="OPUNC09G00420"/>
</dbReference>
<evidence type="ECO:0000256" key="1">
    <source>
        <dbReference type="SAM" id="SignalP"/>
    </source>
</evidence>
<reference evidence="2" key="1">
    <citation type="submission" date="2015-04" db="UniProtKB">
        <authorList>
            <consortium name="EnsemblPlants"/>
        </authorList>
    </citation>
    <scope>IDENTIFICATION</scope>
</reference>
<dbReference type="Proteomes" id="UP000026962">
    <property type="component" value="Chromosome 9"/>
</dbReference>
<proteinExistence type="predicted"/>
<dbReference type="Gramene" id="OPUNC09G00420.1">
    <property type="protein sequence ID" value="OPUNC09G00420.1"/>
    <property type="gene ID" value="OPUNC09G00420"/>
</dbReference>
<organism evidence="2">
    <name type="scientific">Oryza punctata</name>
    <name type="common">Red rice</name>
    <dbReference type="NCBI Taxonomy" id="4537"/>
    <lineage>
        <taxon>Eukaryota</taxon>
        <taxon>Viridiplantae</taxon>
        <taxon>Streptophyta</taxon>
        <taxon>Embryophyta</taxon>
        <taxon>Tracheophyta</taxon>
        <taxon>Spermatophyta</taxon>
        <taxon>Magnoliopsida</taxon>
        <taxon>Liliopsida</taxon>
        <taxon>Poales</taxon>
        <taxon>Poaceae</taxon>
        <taxon>BOP clade</taxon>
        <taxon>Oryzoideae</taxon>
        <taxon>Oryzeae</taxon>
        <taxon>Oryzinae</taxon>
        <taxon>Oryza</taxon>
    </lineage>
</organism>
<keyword evidence="3" id="KW-1185">Reference proteome</keyword>